<keyword evidence="5" id="KW-0418">Kinase</keyword>
<evidence type="ECO:0000313" key="10">
    <source>
        <dbReference type="EMBL" id="BDQ37923.1"/>
    </source>
</evidence>
<dbReference type="Proteomes" id="UP001317742">
    <property type="component" value="Chromosome"/>
</dbReference>
<evidence type="ECO:0000313" key="11">
    <source>
        <dbReference type="Proteomes" id="UP001317742"/>
    </source>
</evidence>
<dbReference type="PROSITE" id="PS50112">
    <property type="entry name" value="PAS"/>
    <property type="match status" value="2"/>
</dbReference>
<keyword evidence="11" id="KW-1185">Reference proteome</keyword>
<dbReference type="SMART" id="SM00388">
    <property type="entry name" value="HisKA"/>
    <property type="match status" value="1"/>
</dbReference>
<dbReference type="NCBIfam" id="TIGR00229">
    <property type="entry name" value="sensory_box"/>
    <property type="match status" value="3"/>
</dbReference>
<evidence type="ECO:0000256" key="1">
    <source>
        <dbReference type="ARBA" id="ARBA00000085"/>
    </source>
</evidence>
<dbReference type="EMBL" id="AP026709">
    <property type="protein sequence ID" value="BDQ37923.1"/>
    <property type="molecule type" value="Genomic_DNA"/>
</dbReference>
<dbReference type="EC" id="2.7.13.3" evidence="2"/>
<proteinExistence type="predicted"/>
<evidence type="ECO:0000256" key="5">
    <source>
        <dbReference type="ARBA" id="ARBA00022777"/>
    </source>
</evidence>
<feature type="modified residue" description="4-aspartylphosphate" evidence="6">
    <location>
        <position position="1009"/>
    </location>
</feature>
<dbReference type="SUPFAM" id="SSF55781">
    <property type="entry name" value="GAF domain-like"/>
    <property type="match status" value="1"/>
</dbReference>
<dbReference type="SUPFAM" id="SSF55874">
    <property type="entry name" value="ATPase domain of HSP90 chaperone/DNA topoisomerase II/histidine kinase"/>
    <property type="match status" value="1"/>
</dbReference>
<protein>
    <recommendedName>
        <fullName evidence="2">histidine kinase</fullName>
        <ecNumber evidence="2">2.7.13.3</ecNumber>
    </recommendedName>
</protein>
<dbReference type="Pfam" id="PF00989">
    <property type="entry name" value="PAS"/>
    <property type="match status" value="1"/>
</dbReference>
<dbReference type="InterPro" id="IPR029016">
    <property type="entry name" value="GAF-like_dom_sf"/>
</dbReference>
<dbReference type="Pfam" id="PF00512">
    <property type="entry name" value="HisKA"/>
    <property type="match status" value="1"/>
</dbReference>
<dbReference type="InterPro" id="IPR000014">
    <property type="entry name" value="PAS"/>
</dbReference>
<dbReference type="CDD" id="cd17546">
    <property type="entry name" value="REC_hyHK_CKI1_RcsC-like"/>
    <property type="match status" value="1"/>
</dbReference>
<gene>
    <name evidence="10" type="ORF">SYK_22830</name>
</gene>
<dbReference type="InterPro" id="IPR013656">
    <property type="entry name" value="PAS_4"/>
</dbReference>
<organism evidence="10 11">
    <name type="scientific">Pseudodesulfovibrio nedwellii</name>
    <dbReference type="NCBI Taxonomy" id="2973072"/>
    <lineage>
        <taxon>Bacteria</taxon>
        <taxon>Pseudomonadati</taxon>
        <taxon>Thermodesulfobacteriota</taxon>
        <taxon>Desulfovibrionia</taxon>
        <taxon>Desulfovibrionales</taxon>
        <taxon>Desulfovibrionaceae</taxon>
    </lineage>
</organism>
<dbReference type="SUPFAM" id="SSF47384">
    <property type="entry name" value="Homodimeric domain of signal transducing histidine kinase"/>
    <property type="match status" value="1"/>
</dbReference>
<dbReference type="SMART" id="SM00387">
    <property type="entry name" value="HATPase_c"/>
    <property type="match status" value="1"/>
</dbReference>
<dbReference type="CDD" id="cd16922">
    <property type="entry name" value="HATPase_EvgS-ArcB-TorS-like"/>
    <property type="match status" value="1"/>
</dbReference>
<dbReference type="InterPro" id="IPR004358">
    <property type="entry name" value="Sig_transdc_His_kin-like_C"/>
</dbReference>
<reference evidence="10 11" key="1">
    <citation type="submission" date="2022-08" db="EMBL/GenBank/DDBJ databases">
        <title>Genome Sequence of the sulphate-reducing bacterium, Pseudodesulfovibrio sp. SYK.</title>
        <authorList>
            <person name="Kondo R."/>
            <person name="Kataoka T."/>
        </authorList>
    </citation>
    <scope>NUCLEOTIDE SEQUENCE [LARGE SCALE GENOMIC DNA]</scope>
    <source>
        <strain evidence="10 11">SYK</strain>
    </source>
</reference>
<comment type="catalytic activity">
    <reaction evidence="1">
        <text>ATP + protein L-histidine = ADP + protein N-phospho-L-histidine.</text>
        <dbReference type="EC" id="2.7.13.3"/>
    </reaction>
</comment>
<dbReference type="SMART" id="SM00091">
    <property type="entry name" value="PAS"/>
    <property type="match status" value="3"/>
</dbReference>
<feature type="domain" description="PAS" evidence="9">
    <location>
        <begin position="138"/>
        <end position="196"/>
    </location>
</feature>
<dbReference type="Gene3D" id="3.30.450.40">
    <property type="match status" value="1"/>
</dbReference>
<name>A0ABM8B2W8_9BACT</name>
<feature type="domain" description="Response regulatory" evidence="8">
    <location>
        <begin position="960"/>
        <end position="1080"/>
    </location>
</feature>
<feature type="domain" description="Histidine kinase" evidence="7">
    <location>
        <begin position="714"/>
        <end position="937"/>
    </location>
</feature>
<evidence type="ECO:0000259" key="7">
    <source>
        <dbReference type="PROSITE" id="PS50109"/>
    </source>
</evidence>
<dbReference type="CDD" id="cd00130">
    <property type="entry name" value="PAS"/>
    <property type="match status" value="3"/>
</dbReference>
<dbReference type="InterPro" id="IPR003018">
    <property type="entry name" value="GAF"/>
</dbReference>
<dbReference type="Pfam" id="PF08448">
    <property type="entry name" value="PAS_4"/>
    <property type="match status" value="1"/>
</dbReference>
<dbReference type="Pfam" id="PF00072">
    <property type="entry name" value="Response_reg"/>
    <property type="match status" value="2"/>
</dbReference>
<evidence type="ECO:0000256" key="3">
    <source>
        <dbReference type="ARBA" id="ARBA00022553"/>
    </source>
</evidence>
<evidence type="ECO:0000259" key="8">
    <source>
        <dbReference type="PROSITE" id="PS50110"/>
    </source>
</evidence>
<keyword evidence="4" id="KW-0808">Transferase</keyword>
<evidence type="ECO:0000256" key="4">
    <source>
        <dbReference type="ARBA" id="ARBA00022679"/>
    </source>
</evidence>
<evidence type="ECO:0000259" key="9">
    <source>
        <dbReference type="PROSITE" id="PS50112"/>
    </source>
</evidence>
<evidence type="ECO:0000256" key="6">
    <source>
        <dbReference type="PROSITE-ProRule" id="PRU00169"/>
    </source>
</evidence>
<dbReference type="PRINTS" id="PR00344">
    <property type="entry name" value="BCTRLSENSOR"/>
</dbReference>
<dbReference type="InterPro" id="IPR001610">
    <property type="entry name" value="PAC"/>
</dbReference>
<dbReference type="InterPro" id="IPR013767">
    <property type="entry name" value="PAS_fold"/>
</dbReference>
<dbReference type="Pfam" id="PF01590">
    <property type="entry name" value="GAF"/>
    <property type="match status" value="1"/>
</dbReference>
<keyword evidence="3 6" id="KW-0597">Phosphoprotein</keyword>
<dbReference type="InterPro" id="IPR036890">
    <property type="entry name" value="HATPase_C_sf"/>
</dbReference>
<dbReference type="InterPro" id="IPR035965">
    <property type="entry name" value="PAS-like_dom_sf"/>
</dbReference>
<dbReference type="Gene3D" id="3.30.450.20">
    <property type="entry name" value="PAS domain"/>
    <property type="match status" value="3"/>
</dbReference>
<dbReference type="PANTHER" id="PTHR45339">
    <property type="entry name" value="HYBRID SIGNAL TRANSDUCTION HISTIDINE KINASE J"/>
    <property type="match status" value="1"/>
</dbReference>
<dbReference type="Gene3D" id="3.30.565.10">
    <property type="entry name" value="Histidine kinase-like ATPase, C-terminal domain"/>
    <property type="match status" value="1"/>
</dbReference>
<feature type="modified residue" description="4-aspartylphosphate" evidence="6">
    <location>
        <position position="54"/>
    </location>
</feature>
<accession>A0ABM8B2W8</accession>
<dbReference type="Gene3D" id="3.40.50.2300">
    <property type="match status" value="2"/>
</dbReference>
<dbReference type="PANTHER" id="PTHR45339:SF3">
    <property type="entry name" value="HISTIDINE KINASE"/>
    <property type="match status" value="1"/>
</dbReference>
<dbReference type="SUPFAM" id="SSF55785">
    <property type="entry name" value="PYP-like sensor domain (PAS domain)"/>
    <property type="match status" value="3"/>
</dbReference>
<dbReference type="CDD" id="cd00082">
    <property type="entry name" value="HisKA"/>
    <property type="match status" value="1"/>
</dbReference>
<sequence length="1082" mass="120979">MSLPSILIIAAAPNFKSMAAKHFRASGYTLIEAADLFSGMALFHSEQPDVILLDPDLPDTQDLDALVQLTRYPKSVPIIILSSSGKTQDVVKALKNGAWEYVIKDDTALDELDRILNDLPLQPETTPYTHETFLSDWQQPSLQAVIDAIPSQIFYKDLDGKYIGCNQAFIDYIGQPRESIIGKRIEEIRPKEESSVFIDKDKQLFAHGGCQEYEMSFPLNGEKCHILIRKTLLFGPNKNISGIVGMATDITRLVEAKKAKKKSDQRYRQVFEATGSATIIVDEDTIISKANKQFAELYGRELKDIEGVMSLTEFVAPEDRARVLKHHNNRRKSNNNAPASYELHFIKSSGEVRHIHIQVTMLDDGPQSIASIIDITELKQSENMLRMALGEMQVIQQNSLVGMGMFRNGTIQRINERAEEIFGVQRNDLLHTDGSHLFKSHRQYQSFRRRIQAALLAEGEYLAEHQFIRSDGIMLRITLFIRAVDKDNLDQGISWTVVDITKRRYTEAVTHLLYRISNTVSTTSDLDELYRRIHAILNEHIAAKNFFIGLLDSSRCHLKFTYFKDEKDDFMGKVFDISDTNITSLSVEVIKTGKPLLVSKKGPSGRNTAKRDAIYMDRKDFLRMKAVDEKKMIGSSAQAWLGAPLKIKGEVVGVMAVQSYTNPHQFSGWDVDMLTSVSEQIALAIERKEFEQDLRLAKEQAEAANQSKSEFLANMSHEIRTPLNGVLGMLQLAQRTDMTIEQADYVDTAISSGRSLLSIINDILDFSKIEAGKMEVLTEPFSVEGLVQDVLSPFIPQASSKGLNLTAHIDQDVPPMVIGGKSRLKQILFNLIGNGIKFTTEGKVEVRVKSLSRDEKAGTTSLLFSVEDTGIGIPNHMLDTIFEPFTQVDGSFVRRHQGTGLGLGIVKRLVSLLGGQLTVDSTHGRGTSIHLILNFLIEPGDLMPDQTLRPAAKSLKDGLTLLVVEDNRINRLMATRMFGKMGHMSETACNGQEAIDRLKERSFDAVFMDIQMPDMDGVQATEIIRNSKPGSALNPYVPIIAMTAHAMVGDREMFLSSGMTDYIAKPVNLDEVEQVLSRLFQA</sequence>
<dbReference type="InterPro" id="IPR011006">
    <property type="entry name" value="CheY-like_superfamily"/>
</dbReference>
<dbReference type="Pfam" id="PF13426">
    <property type="entry name" value="PAS_9"/>
    <property type="match status" value="1"/>
</dbReference>
<dbReference type="InterPro" id="IPR001789">
    <property type="entry name" value="Sig_transdc_resp-reg_receiver"/>
</dbReference>
<dbReference type="InterPro" id="IPR003594">
    <property type="entry name" value="HATPase_dom"/>
</dbReference>
<dbReference type="InterPro" id="IPR005467">
    <property type="entry name" value="His_kinase_dom"/>
</dbReference>
<dbReference type="SMART" id="SM00448">
    <property type="entry name" value="REC"/>
    <property type="match status" value="2"/>
</dbReference>
<dbReference type="Gene3D" id="1.10.287.130">
    <property type="match status" value="1"/>
</dbReference>
<evidence type="ECO:0000256" key="2">
    <source>
        <dbReference type="ARBA" id="ARBA00012438"/>
    </source>
</evidence>
<dbReference type="PROSITE" id="PS50109">
    <property type="entry name" value="HIS_KIN"/>
    <property type="match status" value="1"/>
</dbReference>
<dbReference type="SMART" id="SM00086">
    <property type="entry name" value="PAC"/>
    <property type="match status" value="3"/>
</dbReference>
<feature type="domain" description="Response regulatory" evidence="8">
    <location>
        <begin position="5"/>
        <end position="119"/>
    </location>
</feature>
<dbReference type="InterPro" id="IPR003661">
    <property type="entry name" value="HisK_dim/P_dom"/>
</dbReference>
<dbReference type="PROSITE" id="PS50110">
    <property type="entry name" value="RESPONSE_REGULATORY"/>
    <property type="match status" value="2"/>
</dbReference>
<dbReference type="Pfam" id="PF02518">
    <property type="entry name" value="HATPase_c"/>
    <property type="match status" value="1"/>
</dbReference>
<feature type="domain" description="PAS" evidence="9">
    <location>
        <begin position="263"/>
        <end position="334"/>
    </location>
</feature>
<dbReference type="SUPFAM" id="SSF52172">
    <property type="entry name" value="CheY-like"/>
    <property type="match status" value="2"/>
</dbReference>
<dbReference type="RefSeq" id="WP_281760433.1">
    <property type="nucleotide sequence ID" value="NZ_AP026709.1"/>
</dbReference>
<dbReference type="InterPro" id="IPR036097">
    <property type="entry name" value="HisK_dim/P_sf"/>
</dbReference>
<dbReference type="SMART" id="SM00065">
    <property type="entry name" value="GAF"/>
    <property type="match status" value="1"/>
</dbReference>